<reference evidence="1 2" key="1">
    <citation type="journal article" date="2015" name="Appl. Environ. Microbiol.">
        <title>Aerobic and Anaerobic Thiosulfate Oxidation by a Cold-Adapted, Subglacial Chemoautotroph.</title>
        <authorList>
            <person name="Harrold Z.R."/>
            <person name="Skidmore M.L."/>
            <person name="Hamilton T.L."/>
            <person name="Desch L."/>
            <person name="Amada K."/>
            <person name="van Gelder W."/>
            <person name="Glover K."/>
            <person name="Roden E.E."/>
            <person name="Boyd E.S."/>
        </authorList>
    </citation>
    <scope>NUCLEOTIDE SEQUENCE [LARGE SCALE GENOMIC DNA]</scope>
    <source>
        <strain evidence="1 2">RG</strain>
    </source>
</reference>
<keyword evidence="2" id="KW-1185">Reference proteome</keyword>
<evidence type="ECO:0000313" key="1">
    <source>
        <dbReference type="EMBL" id="KVW94189.1"/>
    </source>
</evidence>
<evidence type="ECO:0000313" key="2">
    <source>
        <dbReference type="Proteomes" id="UP000064243"/>
    </source>
</evidence>
<name>A0A119CUY7_THIDE</name>
<dbReference type="EMBL" id="LDUG01000036">
    <property type="protein sequence ID" value="KVW94189.1"/>
    <property type="molecule type" value="Genomic_DNA"/>
</dbReference>
<organism evidence="1 2">
    <name type="scientific">Thiobacillus denitrificans</name>
    <dbReference type="NCBI Taxonomy" id="36861"/>
    <lineage>
        <taxon>Bacteria</taxon>
        <taxon>Pseudomonadati</taxon>
        <taxon>Pseudomonadota</taxon>
        <taxon>Betaproteobacteria</taxon>
        <taxon>Nitrosomonadales</taxon>
        <taxon>Thiobacillaceae</taxon>
        <taxon>Thiobacillus</taxon>
    </lineage>
</organism>
<dbReference type="PATRIC" id="fig|36861.3.peg.2245"/>
<dbReference type="AlphaFoldDB" id="A0A119CUY7"/>
<dbReference type="Proteomes" id="UP000064243">
    <property type="component" value="Unassembled WGS sequence"/>
</dbReference>
<sequence length="68" mass="7746">MLRVVITLNGQDFYQPLFSDGLLRCTDVIQDRAVQIALPFLQAGRANDKPRFVNIRVGESTVWRAKNL</sequence>
<comment type="caution">
    <text evidence="1">The sequence shown here is derived from an EMBL/GenBank/DDBJ whole genome shotgun (WGS) entry which is preliminary data.</text>
</comment>
<protein>
    <submittedName>
        <fullName evidence="1">Uncharacterized protein</fullName>
    </submittedName>
</protein>
<gene>
    <name evidence="1" type="ORF">ABW22_12335</name>
</gene>
<accession>A0A119CUY7</accession>
<proteinExistence type="predicted"/>